<proteinExistence type="predicted"/>
<sequence>MPNPACRHSIVLTVATRDALSAVLPLTAMVAQARLLVVTRRSGV</sequence>
<organism evidence="1 2">
    <name type="scientific">Nocardia goodfellowii</name>
    <dbReference type="NCBI Taxonomy" id="882446"/>
    <lineage>
        <taxon>Bacteria</taxon>
        <taxon>Bacillati</taxon>
        <taxon>Actinomycetota</taxon>
        <taxon>Actinomycetes</taxon>
        <taxon>Mycobacteriales</taxon>
        <taxon>Nocardiaceae</taxon>
        <taxon>Nocardia</taxon>
    </lineage>
</organism>
<dbReference type="RefSeq" id="WP_281070402.1">
    <property type="nucleotide sequence ID" value="NZ_JAGGMR010000001.1"/>
</dbReference>
<evidence type="ECO:0000313" key="2">
    <source>
        <dbReference type="Proteomes" id="UP001519325"/>
    </source>
</evidence>
<comment type="caution">
    <text evidence="1">The sequence shown here is derived from an EMBL/GenBank/DDBJ whole genome shotgun (WGS) entry which is preliminary data.</text>
</comment>
<gene>
    <name evidence="1" type="ORF">BJ987_006463</name>
</gene>
<accession>A0ABS4QPE5</accession>
<reference evidence="1 2" key="1">
    <citation type="submission" date="2021-03" db="EMBL/GenBank/DDBJ databases">
        <title>Sequencing the genomes of 1000 actinobacteria strains.</title>
        <authorList>
            <person name="Klenk H.-P."/>
        </authorList>
    </citation>
    <scope>NUCLEOTIDE SEQUENCE [LARGE SCALE GENOMIC DNA]</scope>
    <source>
        <strain evidence="1 2">DSM 45516</strain>
    </source>
</reference>
<name>A0ABS4QPE5_9NOCA</name>
<protein>
    <submittedName>
        <fullName evidence="1">Uncharacterized protein</fullName>
    </submittedName>
</protein>
<keyword evidence="2" id="KW-1185">Reference proteome</keyword>
<dbReference type="EMBL" id="JAGGMR010000001">
    <property type="protein sequence ID" value="MBP2193562.1"/>
    <property type="molecule type" value="Genomic_DNA"/>
</dbReference>
<evidence type="ECO:0000313" key="1">
    <source>
        <dbReference type="EMBL" id="MBP2193562.1"/>
    </source>
</evidence>
<dbReference type="Proteomes" id="UP001519325">
    <property type="component" value="Unassembled WGS sequence"/>
</dbReference>